<keyword evidence="1" id="KW-1015">Disulfide bond</keyword>
<dbReference type="OrthoDB" id="6380398at2759"/>
<name>A0A3S3P6Z5_9ACAR</name>
<keyword evidence="2" id="KW-0732">Signal</keyword>
<comment type="caution">
    <text evidence="5">The sequence shown here is derived from an EMBL/GenBank/DDBJ whole genome shotgun (WGS) entry which is preliminary data.</text>
</comment>
<protein>
    <submittedName>
        <fullName evidence="5">Complement factor B-1-like protein</fullName>
    </submittedName>
</protein>
<dbReference type="EMBL" id="NCKU01009567">
    <property type="protein sequence ID" value="RWS01242.1"/>
    <property type="molecule type" value="Genomic_DNA"/>
</dbReference>
<dbReference type="Gene3D" id="2.40.10.10">
    <property type="entry name" value="Trypsin-like serine proteases"/>
    <property type="match status" value="1"/>
</dbReference>
<feature type="domain" description="Peptidase S1" evidence="3">
    <location>
        <begin position="32"/>
        <end position="240"/>
    </location>
</feature>
<evidence type="ECO:0000256" key="2">
    <source>
        <dbReference type="SAM" id="SignalP"/>
    </source>
</evidence>
<sequence length="244" mass="27662">MTKAVLLLVALYSFPIAVYGMARDESCGSVIPLNGRVTAKEKYSYPSIASIRLFERYNKEYLQRKCVGSIISKRLILTTASCFTIKTRVVEVTLGSTDGKGHKIFSKNWELHKYYNAKNQSNDLAVIKLDGEIAFDKYTNPSCLSKIPLKETHENLKLIDLNEKLLPNGSIVGLFDVAKCKGNYPHPTNDKICVLIKKATSTFKFLHGKCGVINRRAKRIIYGNEVINPNFYPWMKRNKTFRNA</sequence>
<accession>A0A3S3P6Z5</accession>
<dbReference type="GO" id="GO:0004252">
    <property type="term" value="F:serine-type endopeptidase activity"/>
    <property type="evidence" value="ECO:0007669"/>
    <property type="project" value="InterPro"/>
</dbReference>
<feature type="chain" id="PRO_5033399028" evidence="2">
    <location>
        <begin position="21"/>
        <end position="244"/>
    </location>
</feature>
<feature type="signal peptide" evidence="2">
    <location>
        <begin position="1"/>
        <end position="20"/>
    </location>
</feature>
<evidence type="ECO:0000313" key="5">
    <source>
        <dbReference type="EMBL" id="RWS02405.1"/>
    </source>
</evidence>
<evidence type="ECO:0000256" key="1">
    <source>
        <dbReference type="ARBA" id="ARBA00023157"/>
    </source>
</evidence>
<dbReference type="Proteomes" id="UP000285301">
    <property type="component" value="Unassembled WGS sequence"/>
</dbReference>
<dbReference type="Pfam" id="PF00089">
    <property type="entry name" value="Trypsin"/>
    <property type="match status" value="1"/>
</dbReference>
<evidence type="ECO:0000259" key="3">
    <source>
        <dbReference type="PROSITE" id="PS50240"/>
    </source>
</evidence>
<dbReference type="PROSITE" id="PS50240">
    <property type="entry name" value="TRYPSIN_DOM"/>
    <property type="match status" value="1"/>
</dbReference>
<evidence type="ECO:0000313" key="7">
    <source>
        <dbReference type="Proteomes" id="UP000285301"/>
    </source>
</evidence>
<dbReference type="EMBL" id="NCKU01007760">
    <property type="protein sequence ID" value="RWS02405.1"/>
    <property type="molecule type" value="Genomic_DNA"/>
</dbReference>
<organism evidence="5 7">
    <name type="scientific">Dinothrombium tinctorium</name>
    <dbReference type="NCBI Taxonomy" id="1965070"/>
    <lineage>
        <taxon>Eukaryota</taxon>
        <taxon>Metazoa</taxon>
        <taxon>Ecdysozoa</taxon>
        <taxon>Arthropoda</taxon>
        <taxon>Chelicerata</taxon>
        <taxon>Arachnida</taxon>
        <taxon>Acari</taxon>
        <taxon>Acariformes</taxon>
        <taxon>Trombidiformes</taxon>
        <taxon>Prostigmata</taxon>
        <taxon>Anystina</taxon>
        <taxon>Parasitengona</taxon>
        <taxon>Trombidioidea</taxon>
        <taxon>Trombidiidae</taxon>
        <taxon>Dinothrombium</taxon>
    </lineage>
</organism>
<dbReference type="InterPro" id="IPR009003">
    <property type="entry name" value="Peptidase_S1_PA"/>
</dbReference>
<dbReference type="AlphaFoldDB" id="A0A3S3P6Z5"/>
<dbReference type="GO" id="GO:0006508">
    <property type="term" value="P:proteolysis"/>
    <property type="evidence" value="ECO:0007669"/>
    <property type="project" value="InterPro"/>
</dbReference>
<dbReference type="EMBL" id="NCKU01007759">
    <property type="protein sequence ID" value="RWS02406.1"/>
    <property type="molecule type" value="Genomic_DNA"/>
</dbReference>
<dbReference type="SUPFAM" id="SSF50494">
    <property type="entry name" value="Trypsin-like serine proteases"/>
    <property type="match status" value="1"/>
</dbReference>
<dbReference type="PANTHER" id="PTHR24252:SF7">
    <property type="entry name" value="HYALIN"/>
    <property type="match status" value="1"/>
</dbReference>
<evidence type="ECO:0000313" key="4">
    <source>
        <dbReference type="EMBL" id="RWS01242.1"/>
    </source>
</evidence>
<evidence type="ECO:0000313" key="6">
    <source>
        <dbReference type="EMBL" id="RWS02406.1"/>
    </source>
</evidence>
<dbReference type="STRING" id="1965070.A0A3S3P6Z5"/>
<dbReference type="InterPro" id="IPR043504">
    <property type="entry name" value="Peptidase_S1_PA_chymotrypsin"/>
</dbReference>
<keyword evidence="7" id="KW-1185">Reference proteome</keyword>
<dbReference type="PANTHER" id="PTHR24252">
    <property type="entry name" value="ACROSIN-RELATED"/>
    <property type="match status" value="1"/>
</dbReference>
<reference evidence="5 7" key="1">
    <citation type="journal article" date="2018" name="Gigascience">
        <title>Genomes of trombidid mites reveal novel predicted allergens and laterally-transferred genes associated with secondary metabolism.</title>
        <authorList>
            <person name="Dong X."/>
            <person name="Chaisiri K."/>
            <person name="Xia D."/>
            <person name="Armstrong S.D."/>
            <person name="Fang Y."/>
            <person name="Donnelly M.J."/>
            <person name="Kadowaki T."/>
            <person name="McGarry J.W."/>
            <person name="Darby A.C."/>
            <person name="Makepeace B.L."/>
        </authorList>
    </citation>
    <scope>NUCLEOTIDE SEQUENCE [LARGE SCALE GENOMIC DNA]</scope>
    <source>
        <strain evidence="5">UoL-WK</strain>
    </source>
</reference>
<dbReference type="SMART" id="SM00020">
    <property type="entry name" value="Tryp_SPc"/>
    <property type="match status" value="1"/>
</dbReference>
<gene>
    <name evidence="6" type="ORF">B4U79_18486</name>
    <name evidence="5" type="ORF">B4U79_18487</name>
    <name evidence="4" type="ORF">B4U79_18584</name>
</gene>
<reference evidence="5" key="2">
    <citation type="submission" date="2018-11" db="EMBL/GenBank/DDBJ databases">
        <title>Trombidioid mite genomics.</title>
        <authorList>
            <person name="Dong X."/>
        </authorList>
    </citation>
    <scope>NUCLEOTIDE SEQUENCE</scope>
    <source>
        <strain evidence="5">UoL-WK</strain>
    </source>
</reference>
<dbReference type="InterPro" id="IPR001254">
    <property type="entry name" value="Trypsin_dom"/>
</dbReference>
<proteinExistence type="predicted"/>